<feature type="region of interest" description="Disordered" evidence="1">
    <location>
        <begin position="260"/>
        <end position="296"/>
    </location>
</feature>
<dbReference type="Gene3D" id="2.130.10.10">
    <property type="entry name" value="YVTN repeat-like/Quinoprotein amine dehydrogenase"/>
    <property type="match status" value="2"/>
</dbReference>
<gene>
    <name evidence="2" type="ORF">DGYR_LOCUS8381</name>
</gene>
<evidence type="ECO:0000256" key="1">
    <source>
        <dbReference type="SAM" id="MobiDB-lite"/>
    </source>
</evidence>
<dbReference type="InterPro" id="IPR015943">
    <property type="entry name" value="WD40/YVTN_repeat-like_dom_sf"/>
</dbReference>
<dbReference type="SMART" id="SM00320">
    <property type="entry name" value="WD40"/>
    <property type="match status" value="4"/>
</dbReference>
<proteinExistence type="predicted"/>
<name>A0A7I8VX22_9ANNE</name>
<evidence type="ECO:0000313" key="3">
    <source>
        <dbReference type="Proteomes" id="UP000549394"/>
    </source>
</evidence>
<accession>A0A7I8VX22</accession>
<dbReference type="GO" id="GO:1990756">
    <property type="term" value="F:ubiquitin-like ligase-substrate adaptor activity"/>
    <property type="evidence" value="ECO:0007669"/>
    <property type="project" value="TreeGrafter"/>
</dbReference>
<dbReference type="SUPFAM" id="SSF50978">
    <property type="entry name" value="WD40 repeat-like"/>
    <property type="match status" value="2"/>
</dbReference>
<reference evidence="2 3" key="1">
    <citation type="submission" date="2020-08" db="EMBL/GenBank/DDBJ databases">
        <authorList>
            <person name="Hejnol A."/>
        </authorList>
    </citation>
    <scope>NUCLEOTIDE SEQUENCE [LARGE SCALE GENOMIC DNA]</scope>
</reference>
<comment type="caution">
    <text evidence="2">The sequence shown here is derived from an EMBL/GenBank/DDBJ whole genome shotgun (WGS) entry which is preliminary data.</text>
</comment>
<dbReference type="InterPro" id="IPR036322">
    <property type="entry name" value="WD40_repeat_dom_sf"/>
</dbReference>
<dbReference type="OrthoDB" id="6363363at2759"/>
<sequence length="599" mass="66950">MSTSNSCSIVSFLRKREAGKRCVKRRLEELAERKATLPNLNLACESSLKTKSTFLLVFSHDKLRLASAHGDHTVRVTEIMSGKTTHVLSGLERTPWTLAFHPSNSEVLAGGCLGGVIHIWDLKQNGAVCDVWHTPDYAVVSSVAFHPNDTILVIATGQYIYFWDYSSSKEPFARISTPASSLRVRWLKFDPFGHYLYTGINNPVLTLASDSSDEEENLIGRRATLQRARPYRLGSQAVAEHSRSQMARDERQVVRVVNATSTAEHISPPIPSQRTNSVTSSSQDTHPRESTATENLHLHISVINDIFNRRINSSTTNDPSSSDEEEGDVINSVGERRTPHFRLLGPLSDRFMNQSRSRHTIQLNGLDRMPPSFSMTMWPEHNVQISTTIRETTYRIDRWDLRNYVLPDIEKMAKKKPVFSRCKLHFDASLSMSDDGRRLALLVPGNRVSSDEQSINIISLRDQDLGCVLVHQSVSPNVVSLSLSPLSNYIVVGLSSKRMQWLPPPKQLIAQIYKIEKNSLEHVCDISHPSHSHPRFLVSVNAVSWLPAPGDGIVYGTNRGHLHICRPGLDERHPLEGSSTSVGGAQLVRVRLSKGTQTD</sequence>
<dbReference type="GO" id="GO:0000045">
    <property type="term" value="P:autophagosome assembly"/>
    <property type="evidence" value="ECO:0007669"/>
    <property type="project" value="TreeGrafter"/>
</dbReference>
<dbReference type="GO" id="GO:0080008">
    <property type="term" value="C:Cul4-RING E3 ubiquitin ligase complex"/>
    <property type="evidence" value="ECO:0007669"/>
    <property type="project" value="TreeGrafter"/>
</dbReference>
<dbReference type="InterPro" id="IPR052596">
    <property type="entry name" value="AMBRA1_autophagy"/>
</dbReference>
<keyword evidence="3" id="KW-1185">Reference proteome</keyword>
<dbReference type="EMBL" id="CAJFCJ010000012">
    <property type="protein sequence ID" value="CAD5120266.1"/>
    <property type="molecule type" value="Genomic_DNA"/>
</dbReference>
<dbReference type="InterPro" id="IPR001680">
    <property type="entry name" value="WD40_rpt"/>
</dbReference>
<evidence type="ECO:0000313" key="2">
    <source>
        <dbReference type="EMBL" id="CAD5120266.1"/>
    </source>
</evidence>
<organism evidence="2 3">
    <name type="scientific">Dimorphilus gyrociliatus</name>
    <dbReference type="NCBI Taxonomy" id="2664684"/>
    <lineage>
        <taxon>Eukaryota</taxon>
        <taxon>Metazoa</taxon>
        <taxon>Spiralia</taxon>
        <taxon>Lophotrochozoa</taxon>
        <taxon>Annelida</taxon>
        <taxon>Polychaeta</taxon>
        <taxon>Polychaeta incertae sedis</taxon>
        <taxon>Dinophilidae</taxon>
        <taxon>Dimorphilus</taxon>
    </lineage>
</organism>
<dbReference type="AlphaFoldDB" id="A0A7I8VX22"/>
<dbReference type="PANTHER" id="PTHR22874:SF1">
    <property type="entry name" value="ACTIVATING MOLECULE IN BECN1-REGULATED AUTOPHAGY PROTEIN 1"/>
    <property type="match status" value="1"/>
</dbReference>
<dbReference type="Proteomes" id="UP000549394">
    <property type="component" value="Unassembled WGS sequence"/>
</dbReference>
<dbReference type="GO" id="GO:0000423">
    <property type="term" value="P:mitophagy"/>
    <property type="evidence" value="ECO:0007669"/>
    <property type="project" value="TreeGrafter"/>
</dbReference>
<protein>
    <submittedName>
        <fullName evidence="2">DgyrCDS8835</fullName>
    </submittedName>
</protein>
<dbReference type="PANTHER" id="PTHR22874">
    <property type="entry name" value="ACTIVATING MOLECULE IN BECN1-REGULATED AUTOPHAGY PROTEIN 1"/>
    <property type="match status" value="1"/>
</dbReference>
<dbReference type="Pfam" id="PF00400">
    <property type="entry name" value="WD40"/>
    <property type="match status" value="2"/>
</dbReference>
<feature type="compositionally biased region" description="Polar residues" evidence="1">
    <location>
        <begin position="272"/>
        <end position="284"/>
    </location>
</feature>
<feature type="region of interest" description="Disordered" evidence="1">
    <location>
        <begin position="311"/>
        <end position="332"/>
    </location>
</feature>